<feature type="region of interest" description="Disordered" evidence="1">
    <location>
        <begin position="19"/>
        <end position="41"/>
    </location>
</feature>
<organism evidence="2 3">
    <name type="scientific">Daphnia magna</name>
    <dbReference type="NCBI Taxonomy" id="35525"/>
    <lineage>
        <taxon>Eukaryota</taxon>
        <taxon>Metazoa</taxon>
        <taxon>Ecdysozoa</taxon>
        <taxon>Arthropoda</taxon>
        <taxon>Crustacea</taxon>
        <taxon>Branchiopoda</taxon>
        <taxon>Diplostraca</taxon>
        <taxon>Cladocera</taxon>
        <taxon>Anomopoda</taxon>
        <taxon>Daphniidae</taxon>
        <taxon>Daphnia</taxon>
    </lineage>
</organism>
<evidence type="ECO:0000313" key="2">
    <source>
        <dbReference type="EMBL" id="KZS07885.1"/>
    </source>
</evidence>
<name>A0A164QME1_9CRUS</name>
<dbReference type="AlphaFoldDB" id="A0A164QME1"/>
<keyword evidence="3" id="KW-1185">Reference proteome</keyword>
<evidence type="ECO:0000313" key="3">
    <source>
        <dbReference type="Proteomes" id="UP000076858"/>
    </source>
</evidence>
<reference evidence="2 3" key="1">
    <citation type="submission" date="2016-03" db="EMBL/GenBank/DDBJ databases">
        <title>EvidentialGene: Evidence-directed Construction of Genes on Genomes.</title>
        <authorList>
            <person name="Gilbert D.G."/>
            <person name="Choi J.-H."/>
            <person name="Mockaitis K."/>
            <person name="Colbourne J."/>
            <person name="Pfrender M."/>
        </authorList>
    </citation>
    <scope>NUCLEOTIDE SEQUENCE [LARGE SCALE GENOMIC DNA]</scope>
    <source>
        <strain evidence="2 3">Xinb3</strain>
        <tissue evidence="2">Complete organism</tissue>
    </source>
</reference>
<dbReference type="Proteomes" id="UP000076858">
    <property type="component" value="Unassembled WGS sequence"/>
</dbReference>
<evidence type="ECO:0000256" key="1">
    <source>
        <dbReference type="SAM" id="MobiDB-lite"/>
    </source>
</evidence>
<sequence>MVLWRHRVELKTLIRSDGRGKRNRTRISLPKKKRGGRSHSIKKKEQFCLLRGCVCLSTNKREFQTFVEIVWLFV</sequence>
<protein>
    <submittedName>
        <fullName evidence="2">Uncharacterized protein</fullName>
    </submittedName>
</protein>
<gene>
    <name evidence="2" type="ORF">APZ42_028267</name>
</gene>
<dbReference type="EMBL" id="LRGB01002384">
    <property type="protein sequence ID" value="KZS07885.1"/>
    <property type="molecule type" value="Genomic_DNA"/>
</dbReference>
<feature type="compositionally biased region" description="Basic residues" evidence="1">
    <location>
        <begin position="21"/>
        <end position="41"/>
    </location>
</feature>
<comment type="caution">
    <text evidence="2">The sequence shown here is derived from an EMBL/GenBank/DDBJ whole genome shotgun (WGS) entry which is preliminary data.</text>
</comment>
<accession>A0A164QME1</accession>
<proteinExistence type="predicted"/>